<dbReference type="PANTHER" id="PTHR10492">
    <property type="match status" value="1"/>
</dbReference>
<evidence type="ECO:0000259" key="3">
    <source>
        <dbReference type="Pfam" id="PF21530"/>
    </source>
</evidence>
<dbReference type="GO" id="GO:0016787">
    <property type="term" value="F:hydrolase activity"/>
    <property type="evidence" value="ECO:0007669"/>
    <property type="project" value="UniProtKB-KW"/>
</dbReference>
<keyword evidence="1" id="KW-0233">DNA recombination</keyword>
<feature type="domain" description="DNA helicase Pif1-like DEAD-box helicase" evidence="2">
    <location>
        <begin position="49"/>
        <end position="126"/>
    </location>
</feature>
<dbReference type="GO" id="GO:0006310">
    <property type="term" value="P:DNA recombination"/>
    <property type="evidence" value="ECO:0007669"/>
    <property type="project" value="UniProtKB-KW"/>
</dbReference>
<dbReference type="GO" id="GO:0006281">
    <property type="term" value="P:DNA repair"/>
    <property type="evidence" value="ECO:0007669"/>
    <property type="project" value="UniProtKB-KW"/>
</dbReference>
<name>A0A0R0EKM5_SOYBN</name>
<dbReference type="Gene3D" id="3.40.50.300">
    <property type="entry name" value="P-loop containing nucleotide triphosphate hydrolases"/>
    <property type="match status" value="1"/>
</dbReference>
<protein>
    <recommendedName>
        <fullName evidence="1">ATP-dependent DNA helicase</fullName>
        <ecNumber evidence="1">5.6.2.3</ecNumber>
    </recommendedName>
</protein>
<evidence type="ECO:0000313" key="4">
    <source>
        <dbReference type="EMBL" id="KRG94576.1"/>
    </source>
</evidence>
<dbReference type="GO" id="GO:0000723">
    <property type="term" value="P:telomere maintenance"/>
    <property type="evidence" value="ECO:0007669"/>
    <property type="project" value="InterPro"/>
</dbReference>
<dbReference type="EMBL" id="CM000852">
    <property type="protein sequence ID" value="KRG94576.1"/>
    <property type="molecule type" value="Genomic_DNA"/>
</dbReference>
<dbReference type="Pfam" id="PF05970">
    <property type="entry name" value="PIF1"/>
    <property type="match status" value="1"/>
</dbReference>
<dbReference type="SUPFAM" id="SSF52540">
    <property type="entry name" value="P-loop containing nucleoside triphosphate hydrolases"/>
    <property type="match status" value="1"/>
</dbReference>
<keyword evidence="1" id="KW-0234">DNA repair</keyword>
<dbReference type="Gramene" id="KRG94576">
    <property type="protein sequence ID" value="KRG94576"/>
    <property type="gene ID" value="GLYMA_19G095200"/>
</dbReference>
<dbReference type="InParanoid" id="A0A0R0EKM5"/>
<dbReference type="EnsemblPlants" id="KRG94576">
    <property type="protein sequence ID" value="KRG94576"/>
    <property type="gene ID" value="GLYMA_19G095200"/>
</dbReference>
<keyword evidence="1" id="KW-0547">Nucleotide-binding</keyword>
<proteinExistence type="inferred from homology"/>
<dbReference type="InterPro" id="IPR027417">
    <property type="entry name" value="P-loop_NTPase"/>
</dbReference>
<dbReference type="AlphaFoldDB" id="A0A0R0EKM5"/>
<reference evidence="5" key="2">
    <citation type="submission" date="2018-02" db="UniProtKB">
        <authorList>
            <consortium name="EnsemblPlants"/>
        </authorList>
    </citation>
    <scope>IDENTIFICATION</scope>
    <source>
        <strain evidence="5">Williams 82</strain>
    </source>
</reference>
<dbReference type="SMR" id="A0A0R0EKM5"/>
<dbReference type="PANTHER" id="PTHR10492:SF78">
    <property type="entry name" value="ATP-DEPENDENT DNA HELICASE"/>
    <property type="match status" value="1"/>
</dbReference>
<dbReference type="GO" id="GO:0043139">
    <property type="term" value="F:5'-3' DNA helicase activity"/>
    <property type="evidence" value="ECO:0007669"/>
    <property type="project" value="UniProtKB-EC"/>
</dbReference>
<dbReference type="GO" id="GO:0005524">
    <property type="term" value="F:ATP binding"/>
    <property type="evidence" value="ECO:0007669"/>
    <property type="project" value="UniProtKB-KW"/>
</dbReference>
<evidence type="ECO:0000313" key="6">
    <source>
        <dbReference type="Proteomes" id="UP000008827"/>
    </source>
</evidence>
<comment type="similarity">
    <text evidence="1">Belongs to the helicase family.</text>
</comment>
<keyword evidence="1" id="KW-0347">Helicase</keyword>
<keyword evidence="1" id="KW-0067">ATP-binding</keyword>
<dbReference type="STRING" id="3847.A0A0R0EKM5"/>
<evidence type="ECO:0000259" key="2">
    <source>
        <dbReference type="Pfam" id="PF05970"/>
    </source>
</evidence>
<dbReference type="InterPro" id="IPR010285">
    <property type="entry name" value="DNA_helicase_pif1-like_DEAD"/>
</dbReference>
<evidence type="ECO:0000256" key="1">
    <source>
        <dbReference type="RuleBase" id="RU363044"/>
    </source>
</evidence>
<reference evidence="4" key="3">
    <citation type="submission" date="2018-07" db="EMBL/GenBank/DDBJ databases">
        <title>WGS assembly of Glycine max.</title>
        <authorList>
            <person name="Schmutz J."/>
            <person name="Cannon S."/>
            <person name="Schlueter J."/>
            <person name="Ma J."/>
            <person name="Mitros T."/>
            <person name="Nelson W."/>
            <person name="Hyten D."/>
            <person name="Song Q."/>
            <person name="Thelen J."/>
            <person name="Cheng J."/>
            <person name="Xu D."/>
            <person name="Hellsten U."/>
            <person name="May G."/>
            <person name="Yu Y."/>
            <person name="Sakurai T."/>
            <person name="Umezawa T."/>
            <person name="Bhattacharyya M."/>
            <person name="Sandhu D."/>
            <person name="Valliyodan B."/>
            <person name="Lindquist E."/>
            <person name="Peto M."/>
            <person name="Grant D."/>
            <person name="Shu S."/>
            <person name="Goodstein D."/>
            <person name="Barry K."/>
            <person name="Futrell-Griggs M."/>
            <person name="Abernathy B."/>
            <person name="Du J."/>
            <person name="Tian Z."/>
            <person name="Zhu L."/>
            <person name="Gill N."/>
            <person name="Joshi T."/>
            <person name="Libault M."/>
            <person name="Sethuraman A."/>
            <person name="Zhang X."/>
            <person name="Shinozaki K."/>
            <person name="Nguyen H."/>
            <person name="Wing R."/>
            <person name="Cregan P."/>
            <person name="Specht J."/>
            <person name="Grimwood J."/>
            <person name="Rokhsar D."/>
            <person name="Stacey G."/>
            <person name="Shoemaker R."/>
            <person name="Jackson S."/>
        </authorList>
    </citation>
    <scope>NUCLEOTIDE SEQUENCE</scope>
    <source>
        <tissue evidence="4">Callus</tissue>
    </source>
</reference>
<comment type="catalytic activity">
    <reaction evidence="1">
        <text>ATP + H2O = ADP + phosphate + H(+)</text>
        <dbReference type="Rhea" id="RHEA:13065"/>
        <dbReference type="ChEBI" id="CHEBI:15377"/>
        <dbReference type="ChEBI" id="CHEBI:15378"/>
        <dbReference type="ChEBI" id="CHEBI:30616"/>
        <dbReference type="ChEBI" id="CHEBI:43474"/>
        <dbReference type="ChEBI" id="CHEBI:456216"/>
        <dbReference type="EC" id="5.6.2.3"/>
    </reaction>
</comment>
<accession>A0A0R0EKM5</accession>
<reference evidence="4 5" key="1">
    <citation type="journal article" date="2010" name="Nature">
        <title>Genome sequence of the palaeopolyploid soybean.</title>
        <authorList>
            <person name="Schmutz J."/>
            <person name="Cannon S.B."/>
            <person name="Schlueter J."/>
            <person name="Ma J."/>
            <person name="Mitros T."/>
            <person name="Nelson W."/>
            <person name="Hyten D.L."/>
            <person name="Song Q."/>
            <person name="Thelen J.J."/>
            <person name="Cheng J."/>
            <person name="Xu D."/>
            <person name="Hellsten U."/>
            <person name="May G.D."/>
            <person name="Yu Y."/>
            <person name="Sakurai T."/>
            <person name="Umezawa T."/>
            <person name="Bhattacharyya M.K."/>
            <person name="Sandhu D."/>
            <person name="Valliyodan B."/>
            <person name="Lindquist E."/>
            <person name="Peto M."/>
            <person name="Grant D."/>
            <person name="Shu S."/>
            <person name="Goodstein D."/>
            <person name="Barry K."/>
            <person name="Futrell-Griggs M."/>
            <person name="Abernathy B."/>
            <person name="Du J."/>
            <person name="Tian Z."/>
            <person name="Zhu L."/>
            <person name="Gill N."/>
            <person name="Joshi T."/>
            <person name="Libault M."/>
            <person name="Sethuraman A."/>
            <person name="Zhang X.-C."/>
            <person name="Shinozaki K."/>
            <person name="Nguyen H.T."/>
            <person name="Wing R.A."/>
            <person name="Cregan P."/>
            <person name="Specht J."/>
            <person name="Grimwood J."/>
            <person name="Rokhsar D."/>
            <person name="Stacey G."/>
            <person name="Shoemaker R.C."/>
            <person name="Jackson S.A."/>
        </authorList>
    </citation>
    <scope>NUCLEOTIDE SEQUENCE</scope>
    <source>
        <strain evidence="5">cv. Williams 82</strain>
        <tissue evidence="4">Callus</tissue>
    </source>
</reference>
<keyword evidence="1" id="KW-0378">Hydrolase</keyword>
<dbReference type="Pfam" id="PF21530">
    <property type="entry name" value="Pif1_2B_dom"/>
    <property type="match status" value="1"/>
</dbReference>
<gene>
    <name evidence="4" type="ORF">GLYMA_19G095200</name>
</gene>
<dbReference type="InterPro" id="IPR049163">
    <property type="entry name" value="Pif1-like_2B_dom"/>
</dbReference>
<feature type="domain" description="DNA helicase Pif1-like 2B" evidence="3">
    <location>
        <begin position="289"/>
        <end position="318"/>
    </location>
</feature>
<evidence type="ECO:0000313" key="5">
    <source>
        <dbReference type="EnsemblPlants" id="KRG94576"/>
    </source>
</evidence>
<keyword evidence="1" id="KW-0227">DNA damage</keyword>
<dbReference type="EC" id="5.6.2.3" evidence="1"/>
<dbReference type="Proteomes" id="UP000008827">
    <property type="component" value="Chromosome 19"/>
</dbReference>
<sequence length="347" mass="38948">MENNNLRCLQCNGEESAKGFTEKKKAKEARVNGKEGSASEIGRVKYNLKYVQKGIFDIIMNVVNLQRGGIFFLYGYGGTNKTFMWKTLSSALRSNEYIVLTIASSGIASLLLPGGRTAHSKFAIHLLKVTKLIIRDETLMAHKFCFEALDKSFKDIMSSSNYDSPDSPFGENVVVFRGNFRQILVTPRALTICKMVEPNDGYAEIEILDEFLVTGYVEPIQAIVNSTYLDFVEHYNNEKFLDSRAILASNIDNSDQINDYILSLVLVDMSDTIDNTPLEAITLEFLNTLRTDTPIMLLRNLDQSEGLCNGTRLPITRLANHVIEARIISRMNIGNLVYIPRMSLSPS</sequence>
<comment type="cofactor">
    <cofactor evidence="1">
        <name>Mg(2+)</name>
        <dbReference type="ChEBI" id="CHEBI:18420"/>
    </cofactor>
</comment>
<organism evidence="4">
    <name type="scientific">Glycine max</name>
    <name type="common">Soybean</name>
    <name type="synonym">Glycine hispida</name>
    <dbReference type="NCBI Taxonomy" id="3847"/>
    <lineage>
        <taxon>Eukaryota</taxon>
        <taxon>Viridiplantae</taxon>
        <taxon>Streptophyta</taxon>
        <taxon>Embryophyta</taxon>
        <taxon>Tracheophyta</taxon>
        <taxon>Spermatophyta</taxon>
        <taxon>Magnoliopsida</taxon>
        <taxon>eudicotyledons</taxon>
        <taxon>Gunneridae</taxon>
        <taxon>Pentapetalae</taxon>
        <taxon>rosids</taxon>
        <taxon>fabids</taxon>
        <taxon>Fabales</taxon>
        <taxon>Fabaceae</taxon>
        <taxon>Papilionoideae</taxon>
        <taxon>50 kb inversion clade</taxon>
        <taxon>NPAAA clade</taxon>
        <taxon>indigoferoid/millettioid clade</taxon>
        <taxon>Phaseoleae</taxon>
        <taxon>Glycine</taxon>
        <taxon>Glycine subgen. Soja</taxon>
    </lineage>
</organism>
<keyword evidence="6" id="KW-1185">Reference proteome</keyword>